<evidence type="ECO:0000259" key="4">
    <source>
        <dbReference type="PROSITE" id="PS50043"/>
    </source>
</evidence>
<dbReference type="SMART" id="SM00028">
    <property type="entry name" value="TPR"/>
    <property type="match status" value="3"/>
</dbReference>
<dbReference type="InterPro" id="IPR016032">
    <property type="entry name" value="Sig_transdc_resp-reg_C-effctor"/>
</dbReference>
<dbReference type="Proteomes" id="UP000238137">
    <property type="component" value="Unassembled WGS sequence"/>
</dbReference>
<evidence type="ECO:0000313" key="5">
    <source>
        <dbReference type="EMBL" id="RNF33912.1"/>
    </source>
</evidence>
<keyword evidence="1" id="KW-0805">Transcription regulation</keyword>
<dbReference type="SMART" id="SM00421">
    <property type="entry name" value="HTH_LUXR"/>
    <property type="match status" value="1"/>
</dbReference>
<organism evidence="5 6">
    <name type="scientific">Paracoccus methylarcula</name>
    <dbReference type="NCBI Taxonomy" id="72022"/>
    <lineage>
        <taxon>Bacteria</taxon>
        <taxon>Pseudomonadati</taxon>
        <taxon>Pseudomonadota</taxon>
        <taxon>Alphaproteobacteria</taxon>
        <taxon>Rhodobacterales</taxon>
        <taxon>Paracoccaceae</taxon>
        <taxon>Paracoccus</taxon>
    </lineage>
</organism>
<dbReference type="SUPFAM" id="SSF48452">
    <property type="entry name" value="TPR-like"/>
    <property type="match status" value="2"/>
</dbReference>
<keyword evidence="3" id="KW-0804">Transcription</keyword>
<dbReference type="Pfam" id="PF13181">
    <property type="entry name" value="TPR_8"/>
    <property type="match status" value="1"/>
</dbReference>
<dbReference type="PANTHER" id="PTHR44688:SF16">
    <property type="entry name" value="DNA-BINDING TRANSCRIPTIONAL ACTIVATOR DEVR_DOSR"/>
    <property type="match status" value="1"/>
</dbReference>
<dbReference type="Gene3D" id="1.25.40.10">
    <property type="entry name" value="Tetratricopeptide repeat domain"/>
    <property type="match status" value="3"/>
</dbReference>
<feature type="domain" description="HTH luxR-type" evidence="4">
    <location>
        <begin position="482"/>
        <end position="547"/>
    </location>
</feature>
<evidence type="ECO:0000256" key="1">
    <source>
        <dbReference type="ARBA" id="ARBA00023015"/>
    </source>
</evidence>
<dbReference type="InterPro" id="IPR036388">
    <property type="entry name" value="WH-like_DNA-bd_sf"/>
</dbReference>
<keyword evidence="2" id="KW-0238">DNA-binding</keyword>
<evidence type="ECO:0000256" key="3">
    <source>
        <dbReference type="ARBA" id="ARBA00023163"/>
    </source>
</evidence>
<protein>
    <submittedName>
        <fullName evidence="5">Tetratricopeptide repeat protein</fullName>
    </submittedName>
</protein>
<reference evidence="5" key="1">
    <citation type="submission" date="2018-05" db="EMBL/GenBank/DDBJ databases">
        <title>Reclassification of Methylarcula marina and Methylarcula terricola as Paracoccus methylarcula sp.nov., comb.nov. and Paracoccus terricola comb.nov.</title>
        <authorList>
            <person name="Shmareva M.N."/>
            <person name="Doronina N.V."/>
            <person name="Vasilenko O.V."/>
            <person name="Tarlachkov S.V."/>
            <person name="Trotsenko Y.A."/>
        </authorList>
    </citation>
    <scope>NUCLEOTIDE SEQUENCE [LARGE SCALE GENOMIC DNA]</scope>
    <source>
        <strain evidence="5">VKM B-2159</strain>
    </source>
</reference>
<dbReference type="PRINTS" id="PR00038">
    <property type="entry name" value="HTHLUXR"/>
</dbReference>
<dbReference type="PANTHER" id="PTHR44688">
    <property type="entry name" value="DNA-BINDING TRANSCRIPTIONAL ACTIVATOR DEVR_DOSR"/>
    <property type="match status" value="1"/>
</dbReference>
<accession>A0A3R7P3R8</accession>
<dbReference type="InterPro" id="IPR011990">
    <property type="entry name" value="TPR-like_helical_dom_sf"/>
</dbReference>
<sequence length="559" mass="61216">MSRIPELARGREAFARQKWREAYRLLSAANQEMPLEPADLERFAASAYLVGEDARAIAIWTSAHHALIDQGRVKRAARWGFWLSLHMLSSGEKAQATGWLARSQRIIKDCRETCVEQGYGLVVTGLIAMFQGNTETAGADFTQAVTIAERFGDPDLLALGLLGRGQNLIRSHNTVEGVAQLDEAMLGVTTGEVSPVLAGIVYCAVILTCQSIFDLHRAREWTRQLDSWCASQPDLVPYRGQCLVHRSELLQMQGDWSRALTEVKKARAHLSGRSEAVVGRACYQQGELHRLRGEFDQADEMYREAARIGYEPQPGLSLLRLAQGRHETAAALIRGIVESSGNGSAPGGGASRPRLLGPYIEILIADGDLVTARTMADELTQFAIKIDAPFLYAASTHATGALLLAEGKLKAALALLREAWAIWRELEMPYEASRTRVLIGQASQRLGDDESARMHFDAAHSIFRELGAVFDLSMLEGLTTTAAPGITALTPRQRQVLQLIAEGMTNPDIARHFGLSERTVDRHVSDILTRLDVPTRAAATAYALAHGLIDPPQTGCFHP</sequence>
<dbReference type="Gene3D" id="1.10.10.10">
    <property type="entry name" value="Winged helix-like DNA-binding domain superfamily/Winged helix DNA-binding domain"/>
    <property type="match status" value="1"/>
</dbReference>
<proteinExistence type="predicted"/>
<gene>
    <name evidence="5" type="ORF">A7A09_013405</name>
</gene>
<dbReference type="GO" id="GO:0003677">
    <property type="term" value="F:DNA binding"/>
    <property type="evidence" value="ECO:0007669"/>
    <property type="project" value="UniProtKB-KW"/>
</dbReference>
<dbReference type="InterPro" id="IPR019734">
    <property type="entry name" value="TPR_rpt"/>
</dbReference>
<dbReference type="GO" id="GO:0006355">
    <property type="term" value="P:regulation of DNA-templated transcription"/>
    <property type="evidence" value="ECO:0007669"/>
    <property type="project" value="InterPro"/>
</dbReference>
<comment type="caution">
    <text evidence="5">The sequence shown here is derived from an EMBL/GenBank/DDBJ whole genome shotgun (WGS) entry which is preliminary data.</text>
</comment>
<dbReference type="AlphaFoldDB" id="A0A3R7P3R8"/>
<dbReference type="Pfam" id="PF00196">
    <property type="entry name" value="GerE"/>
    <property type="match status" value="1"/>
</dbReference>
<evidence type="ECO:0000313" key="6">
    <source>
        <dbReference type="Proteomes" id="UP000238137"/>
    </source>
</evidence>
<evidence type="ECO:0000256" key="2">
    <source>
        <dbReference type="ARBA" id="ARBA00023125"/>
    </source>
</evidence>
<keyword evidence="6" id="KW-1185">Reference proteome</keyword>
<dbReference type="PROSITE" id="PS50043">
    <property type="entry name" value="HTH_LUXR_2"/>
    <property type="match status" value="1"/>
</dbReference>
<dbReference type="CDD" id="cd06170">
    <property type="entry name" value="LuxR_C_like"/>
    <property type="match status" value="1"/>
</dbReference>
<dbReference type="OrthoDB" id="9807052at2"/>
<dbReference type="EMBL" id="PXNQ02000008">
    <property type="protein sequence ID" value="RNF33912.1"/>
    <property type="molecule type" value="Genomic_DNA"/>
</dbReference>
<name>A0A3R7P3R8_9RHOB</name>
<dbReference type="InterPro" id="IPR000792">
    <property type="entry name" value="Tscrpt_reg_LuxR_C"/>
</dbReference>
<dbReference type="SUPFAM" id="SSF46894">
    <property type="entry name" value="C-terminal effector domain of the bipartite response regulators"/>
    <property type="match status" value="1"/>
</dbReference>